<dbReference type="PANTHER" id="PTHR23048">
    <property type="entry name" value="MYOSIN LIGHT CHAIN 1, 3"/>
    <property type="match status" value="1"/>
</dbReference>
<dbReference type="GO" id="GO:0005509">
    <property type="term" value="F:calcium ion binding"/>
    <property type="evidence" value="ECO:0007669"/>
    <property type="project" value="InterPro"/>
</dbReference>
<evidence type="ECO:0000256" key="1">
    <source>
        <dbReference type="ARBA" id="ARBA00020786"/>
    </source>
</evidence>
<evidence type="ECO:0000313" key="6">
    <source>
        <dbReference type="EMBL" id="KFG42787.1"/>
    </source>
</evidence>
<dbReference type="EMBL" id="AEYI02000988">
    <property type="protein sequence ID" value="KFG42787.1"/>
    <property type="molecule type" value="Genomic_DNA"/>
</dbReference>
<dbReference type="Gene3D" id="1.10.238.10">
    <property type="entry name" value="EF-hand"/>
    <property type="match status" value="2"/>
</dbReference>
<dbReference type="VEuPathDB" id="ToxoDB:TGP89_226040"/>
<organism evidence="6 7">
    <name type="scientific">Toxoplasma gondii p89</name>
    <dbReference type="NCBI Taxonomy" id="943119"/>
    <lineage>
        <taxon>Eukaryota</taxon>
        <taxon>Sar</taxon>
        <taxon>Alveolata</taxon>
        <taxon>Apicomplexa</taxon>
        <taxon>Conoidasida</taxon>
        <taxon>Coccidia</taxon>
        <taxon>Eucoccidiorida</taxon>
        <taxon>Eimeriorina</taxon>
        <taxon>Sarcocystidae</taxon>
        <taxon>Toxoplasma</taxon>
    </lineage>
</organism>
<dbReference type="InterPro" id="IPR050230">
    <property type="entry name" value="CALM/Myosin/TropC-like"/>
</dbReference>
<evidence type="ECO:0000256" key="2">
    <source>
        <dbReference type="ARBA" id="ARBA00022723"/>
    </source>
</evidence>
<evidence type="ECO:0000256" key="3">
    <source>
        <dbReference type="ARBA" id="ARBA00022737"/>
    </source>
</evidence>
<comment type="caution">
    <text evidence="6">The sequence shown here is derived from an EMBL/GenBank/DDBJ whole genome shotgun (WGS) entry which is preliminary data.</text>
</comment>
<evidence type="ECO:0000313" key="7">
    <source>
        <dbReference type="Proteomes" id="UP000028828"/>
    </source>
</evidence>
<name>A0A086KEG9_TOXGO</name>
<dbReference type="InterPro" id="IPR011992">
    <property type="entry name" value="EF-hand-dom_pair"/>
</dbReference>
<dbReference type="SUPFAM" id="SSF47473">
    <property type="entry name" value="EF-hand"/>
    <property type="match status" value="1"/>
</dbReference>
<sequence>MAEFQYLCKFCFCLTDDDGDGKVKVSQLGTMLRMLGQIWSYASILKVEKELGDRPVTLDTFLRIAKQKRLEEAKARKKPISEQMVQVYGISTDIGLSADEINELKVCFDVFDPEGRGVCSVKDVSQVLSCLGEQLSPADVETLLALENFDGAEHLRFADFCAIFSRLQR</sequence>
<dbReference type="InterPro" id="IPR002048">
    <property type="entry name" value="EF_hand_dom"/>
</dbReference>
<gene>
    <name evidence="6" type="ORF">TGP89_226040</name>
</gene>
<evidence type="ECO:0000259" key="5">
    <source>
        <dbReference type="PROSITE" id="PS50222"/>
    </source>
</evidence>
<keyword evidence="2" id="KW-0479">Metal-binding</keyword>
<dbReference type="PANTHER" id="PTHR23048:SF0">
    <property type="entry name" value="CALMODULIN LIKE 3"/>
    <property type="match status" value="1"/>
</dbReference>
<dbReference type="GO" id="GO:0016460">
    <property type="term" value="C:myosin II complex"/>
    <property type="evidence" value="ECO:0007669"/>
    <property type="project" value="TreeGrafter"/>
</dbReference>
<reference evidence="6 7" key="1">
    <citation type="submission" date="2014-03" db="EMBL/GenBank/DDBJ databases">
        <authorList>
            <person name="Sibley D."/>
            <person name="Venepally P."/>
            <person name="Karamycheva S."/>
            <person name="Hadjithomas M."/>
            <person name="Khan A."/>
            <person name="Brunk B."/>
            <person name="Roos D."/>
            <person name="Caler E."/>
            <person name="Lorenzi H."/>
        </authorList>
    </citation>
    <scope>NUCLEOTIDE SEQUENCE [LARGE SCALE GENOMIC DNA]</scope>
    <source>
        <strain evidence="7">p89</strain>
    </source>
</reference>
<evidence type="ECO:0000256" key="4">
    <source>
        <dbReference type="ARBA" id="ARBA00022990"/>
    </source>
</evidence>
<proteinExistence type="predicted"/>
<keyword evidence="4" id="KW-0007">Acetylation</keyword>
<dbReference type="Proteomes" id="UP000028828">
    <property type="component" value="Unassembled WGS sequence"/>
</dbReference>
<protein>
    <recommendedName>
        <fullName evidence="1">Calmodulin</fullName>
    </recommendedName>
</protein>
<dbReference type="OrthoDB" id="435273at2759"/>
<keyword evidence="3" id="KW-0677">Repeat</keyword>
<dbReference type="PROSITE" id="PS50222">
    <property type="entry name" value="EF_HAND_2"/>
    <property type="match status" value="1"/>
</dbReference>
<feature type="domain" description="EF-hand" evidence="5">
    <location>
        <begin position="99"/>
        <end position="134"/>
    </location>
</feature>
<dbReference type="AlphaFoldDB" id="A0A086KEG9"/>
<accession>A0A086KEG9</accession>